<keyword evidence="3" id="KW-0812">Transmembrane</keyword>
<keyword evidence="3" id="KW-0472">Membrane</keyword>
<dbReference type="Gene3D" id="2.60.40.1080">
    <property type="match status" value="1"/>
</dbReference>
<organism evidence="6 7">
    <name type="scientific">Candidatus Mediterraneibacter faecavium</name>
    <dbReference type="NCBI Taxonomy" id="2838668"/>
    <lineage>
        <taxon>Bacteria</taxon>
        <taxon>Bacillati</taxon>
        <taxon>Bacillota</taxon>
        <taxon>Clostridia</taxon>
        <taxon>Lachnospirales</taxon>
        <taxon>Lachnospiraceae</taxon>
        <taxon>Mediterraneibacter</taxon>
    </lineage>
</organism>
<dbReference type="SMART" id="SM00635">
    <property type="entry name" value="BID_2"/>
    <property type="match status" value="1"/>
</dbReference>
<feature type="region of interest" description="Disordered" evidence="2">
    <location>
        <begin position="635"/>
        <end position="687"/>
    </location>
</feature>
<accession>A0A9D2TMP5</accession>
<dbReference type="Gene3D" id="2.60.40.4270">
    <property type="entry name" value="Listeria-Bacteroides repeat domain"/>
    <property type="match status" value="2"/>
</dbReference>
<dbReference type="Proteomes" id="UP000823902">
    <property type="component" value="Unassembled WGS sequence"/>
</dbReference>
<proteinExistence type="predicted"/>
<dbReference type="Pfam" id="PF02368">
    <property type="entry name" value="Big_2"/>
    <property type="match status" value="1"/>
</dbReference>
<protein>
    <submittedName>
        <fullName evidence="6">InlB B-repeat-containing protein</fullName>
    </submittedName>
</protein>
<dbReference type="Pfam" id="PF09479">
    <property type="entry name" value="Flg_new"/>
    <property type="match status" value="2"/>
</dbReference>
<feature type="domain" description="BIG2" evidence="5">
    <location>
        <begin position="142"/>
        <end position="222"/>
    </location>
</feature>
<comment type="caution">
    <text evidence="6">The sequence shown here is derived from an EMBL/GenBank/DDBJ whole genome shotgun (WGS) entry which is preliminary data.</text>
</comment>
<feature type="chain" id="PRO_5039176109" evidence="4">
    <location>
        <begin position="25"/>
        <end position="715"/>
    </location>
</feature>
<feature type="transmembrane region" description="Helical" evidence="3">
    <location>
        <begin position="689"/>
        <end position="707"/>
    </location>
</feature>
<dbReference type="Gene3D" id="3.80.10.10">
    <property type="entry name" value="Ribonuclease Inhibitor"/>
    <property type="match status" value="1"/>
</dbReference>
<evidence type="ECO:0000259" key="5">
    <source>
        <dbReference type="SMART" id="SM00635"/>
    </source>
</evidence>
<evidence type="ECO:0000313" key="7">
    <source>
        <dbReference type="Proteomes" id="UP000823902"/>
    </source>
</evidence>
<evidence type="ECO:0000313" key="6">
    <source>
        <dbReference type="EMBL" id="HJC74398.1"/>
    </source>
</evidence>
<gene>
    <name evidence="6" type="ORF">H9697_05565</name>
</gene>
<evidence type="ECO:0000256" key="1">
    <source>
        <dbReference type="ARBA" id="ARBA00004196"/>
    </source>
</evidence>
<evidence type="ECO:0000256" key="4">
    <source>
        <dbReference type="SAM" id="SignalP"/>
    </source>
</evidence>
<feature type="signal peptide" evidence="4">
    <location>
        <begin position="1"/>
        <end position="24"/>
    </location>
</feature>
<dbReference type="EMBL" id="DWVY01000026">
    <property type="protein sequence ID" value="HJC74398.1"/>
    <property type="molecule type" value="Genomic_DNA"/>
</dbReference>
<comment type="subcellular location">
    <subcellularLocation>
        <location evidence="1">Cell envelope</location>
    </subcellularLocation>
</comment>
<evidence type="ECO:0000256" key="3">
    <source>
        <dbReference type="SAM" id="Phobius"/>
    </source>
</evidence>
<dbReference type="InterPro" id="IPR042229">
    <property type="entry name" value="Listeria/Bacterioides_rpt_sf"/>
</dbReference>
<reference evidence="6" key="1">
    <citation type="journal article" date="2021" name="PeerJ">
        <title>Extensive microbial diversity within the chicken gut microbiome revealed by metagenomics and culture.</title>
        <authorList>
            <person name="Gilroy R."/>
            <person name="Ravi A."/>
            <person name="Getino M."/>
            <person name="Pursley I."/>
            <person name="Horton D.L."/>
            <person name="Alikhan N.F."/>
            <person name="Baker D."/>
            <person name="Gharbi K."/>
            <person name="Hall N."/>
            <person name="Watson M."/>
            <person name="Adriaenssens E.M."/>
            <person name="Foster-Nyarko E."/>
            <person name="Jarju S."/>
            <person name="Secka A."/>
            <person name="Antonio M."/>
            <person name="Oren A."/>
            <person name="Chaudhuri R.R."/>
            <person name="La Ragione R."/>
            <person name="Hildebrand F."/>
            <person name="Pallen M.J."/>
        </authorList>
    </citation>
    <scope>NUCLEOTIDE SEQUENCE</scope>
    <source>
        <strain evidence="6">CHK196-7946</strain>
    </source>
</reference>
<dbReference type="Pfam" id="PF13306">
    <property type="entry name" value="LRR_5"/>
    <property type="match status" value="1"/>
</dbReference>
<evidence type="ECO:0000256" key="2">
    <source>
        <dbReference type="SAM" id="MobiDB-lite"/>
    </source>
</evidence>
<dbReference type="InterPro" id="IPR003343">
    <property type="entry name" value="Big_2"/>
</dbReference>
<dbReference type="InterPro" id="IPR026906">
    <property type="entry name" value="LRR_5"/>
</dbReference>
<name>A0A9D2TMP5_9FIRM</name>
<keyword evidence="3" id="KW-1133">Transmembrane helix</keyword>
<sequence length="715" mass="77727">MKKKICVWLMVATIVIGMGMPVDAAEPGGGITPDENTETVKNINVSETSEDESEHILEDQDKTVLEKEEKDEAVEKAERVEADETTGIVENTEIAENEKETVILDGVEKKKESEKIDVLETTQTTETSVEDQILSADETKAISYNLVLNPSEVTLKEGETCKLSVEIEPEEPEDLVYTFSTTNNGSVAFDEETMTITAVGAGKGSVSVKATYKKENGTTASTTRSCTVNVEKAAGDTEILINGTLYLVDDSAEKSNLQQAVEAAGITDYRDITSIEFKNGVIRKDDFTYISSIEDTLQYGLKSFIIDDSVQVKGLIDNAIPNAAFQVNTTSYPHLTTVYLGVNIKKIEQKAFYGCSAITDFEAPGVEYIGRNALDRIKVTTLSLPSVTRLDEDAFGTGNKAMTVELYLPSLSTMGTSGGAYDALECFTGLQKLTLGVNPPKLIKALKLKNGVAENLELVLPRGAVTNYQTGEFYDAKANTWCGIKLPVQNQYTVTVDVDGESYNITLPYEYESLKDLMPEAPVKAGYVFLGWNTKADGSGADVTADTLIEGDTTIYAVFRQEYVYNVTFVIDGKETIVQVTESESILKLPSAPSKEGYVFKGWNTKADGTGAEVTDGMSVSSDMTVYAVFEKKSEAGSGDEDDKKPNTGTDDKTNQVNDKNKNGKEDKKVEKTKEKSDTKAVQTGDETTAVPVALLVLASGVVVVALSEKRRYMK</sequence>
<dbReference type="InterPro" id="IPR032675">
    <property type="entry name" value="LRR_dom_sf"/>
</dbReference>
<keyword evidence="4" id="KW-0732">Signal</keyword>
<dbReference type="InterPro" id="IPR013378">
    <property type="entry name" value="InlB-like_B-rpt"/>
</dbReference>
<dbReference type="AlphaFoldDB" id="A0A9D2TMP5"/>
<dbReference type="GO" id="GO:0030313">
    <property type="term" value="C:cell envelope"/>
    <property type="evidence" value="ECO:0007669"/>
    <property type="project" value="UniProtKB-SubCell"/>
</dbReference>
<feature type="compositionally biased region" description="Basic and acidic residues" evidence="2">
    <location>
        <begin position="642"/>
        <end position="679"/>
    </location>
</feature>
<reference evidence="6" key="2">
    <citation type="submission" date="2021-04" db="EMBL/GenBank/DDBJ databases">
        <authorList>
            <person name="Gilroy R."/>
        </authorList>
    </citation>
    <scope>NUCLEOTIDE SEQUENCE</scope>
    <source>
        <strain evidence="6">CHK196-7946</strain>
    </source>
</reference>
<dbReference type="NCBIfam" id="TIGR02543">
    <property type="entry name" value="List_Bact_rpt"/>
    <property type="match status" value="2"/>
</dbReference>